<dbReference type="Proteomes" id="UP000290572">
    <property type="component" value="Unassembled WGS sequence"/>
</dbReference>
<protein>
    <submittedName>
        <fullName evidence="2">Proteoglycan 4-like protein</fullName>
    </submittedName>
</protein>
<name>A0A498L287_LABRO</name>
<dbReference type="EMBL" id="QBIY01013498">
    <property type="protein sequence ID" value="RXN02550.1"/>
    <property type="molecule type" value="Genomic_DNA"/>
</dbReference>
<feature type="region of interest" description="Disordered" evidence="1">
    <location>
        <begin position="88"/>
        <end position="137"/>
    </location>
</feature>
<comment type="caution">
    <text evidence="2">The sequence shown here is derived from an EMBL/GenBank/DDBJ whole genome shotgun (WGS) entry which is preliminary data.</text>
</comment>
<evidence type="ECO:0000313" key="3">
    <source>
        <dbReference type="Proteomes" id="UP000290572"/>
    </source>
</evidence>
<accession>A0A498L287</accession>
<reference evidence="2 3" key="1">
    <citation type="submission" date="2018-03" db="EMBL/GenBank/DDBJ databases">
        <title>Draft genome sequence of Rohu Carp (Labeo rohita).</title>
        <authorList>
            <person name="Das P."/>
            <person name="Kushwaha B."/>
            <person name="Joshi C.G."/>
            <person name="Kumar D."/>
            <person name="Nagpure N.S."/>
            <person name="Sahoo L."/>
            <person name="Das S.P."/>
            <person name="Bit A."/>
            <person name="Patnaik S."/>
            <person name="Meher P.K."/>
            <person name="Jayasankar P."/>
            <person name="Koringa P.G."/>
            <person name="Patel N.V."/>
            <person name="Hinsu A.T."/>
            <person name="Kumar R."/>
            <person name="Pandey M."/>
            <person name="Agarwal S."/>
            <person name="Srivastava S."/>
            <person name="Singh M."/>
            <person name="Iquebal M.A."/>
            <person name="Jaiswal S."/>
            <person name="Angadi U.B."/>
            <person name="Kumar N."/>
            <person name="Raza M."/>
            <person name="Shah T.M."/>
            <person name="Rai A."/>
            <person name="Jena J.K."/>
        </authorList>
    </citation>
    <scope>NUCLEOTIDE SEQUENCE [LARGE SCALE GENOMIC DNA]</scope>
    <source>
        <strain evidence="2">DASCIFA01</strain>
        <tissue evidence="2">Testis</tissue>
    </source>
</reference>
<sequence>MSEPSPEPALATQESMPESSPVPVLTAQKGTSESSPMFVPEALESASKSVTESVLVSPESVSQGCPLSACAALAPEFVPRSFVSQELATKAIPKTPPIRDRTNQPTRDPAMSIRIVPPQYRQGETGTPTGSGIAPPAGPGGGIICPVLLDHGKGFGVPG</sequence>
<organism evidence="2 3">
    <name type="scientific">Labeo rohita</name>
    <name type="common">Indian major carp</name>
    <name type="synonym">Cyprinus rohita</name>
    <dbReference type="NCBI Taxonomy" id="84645"/>
    <lineage>
        <taxon>Eukaryota</taxon>
        <taxon>Metazoa</taxon>
        <taxon>Chordata</taxon>
        <taxon>Craniata</taxon>
        <taxon>Vertebrata</taxon>
        <taxon>Euteleostomi</taxon>
        <taxon>Actinopterygii</taxon>
        <taxon>Neopterygii</taxon>
        <taxon>Teleostei</taxon>
        <taxon>Ostariophysi</taxon>
        <taxon>Cypriniformes</taxon>
        <taxon>Cyprinidae</taxon>
        <taxon>Labeoninae</taxon>
        <taxon>Labeonini</taxon>
        <taxon>Labeo</taxon>
    </lineage>
</organism>
<feature type="compositionally biased region" description="Low complexity" evidence="1">
    <location>
        <begin position="125"/>
        <end position="135"/>
    </location>
</feature>
<gene>
    <name evidence="2" type="ORF">ROHU_035865</name>
</gene>
<feature type="region of interest" description="Disordered" evidence="1">
    <location>
        <begin position="1"/>
        <end position="36"/>
    </location>
</feature>
<proteinExistence type="predicted"/>
<keyword evidence="3" id="KW-1185">Reference proteome</keyword>
<evidence type="ECO:0000313" key="2">
    <source>
        <dbReference type="EMBL" id="RXN02550.1"/>
    </source>
</evidence>
<dbReference type="AlphaFoldDB" id="A0A498L287"/>
<evidence type="ECO:0000256" key="1">
    <source>
        <dbReference type="SAM" id="MobiDB-lite"/>
    </source>
</evidence>